<dbReference type="InterPro" id="IPR043128">
    <property type="entry name" value="Rev_trsase/Diguanyl_cyclase"/>
</dbReference>
<feature type="region of interest" description="Disordered" evidence="1">
    <location>
        <begin position="1095"/>
        <end position="1115"/>
    </location>
</feature>
<proteinExistence type="predicted"/>
<feature type="domain" description="PAS" evidence="2">
    <location>
        <begin position="152"/>
        <end position="195"/>
    </location>
</feature>
<feature type="domain" description="GGDEF" evidence="5">
    <location>
        <begin position="695"/>
        <end position="829"/>
    </location>
</feature>
<dbReference type="Gene3D" id="3.30.450.20">
    <property type="entry name" value="PAS domain"/>
    <property type="match status" value="4"/>
</dbReference>
<dbReference type="Gene3D" id="3.30.70.270">
    <property type="match status" value="1"/>
</dbReference>
<dbReference type="EC" id="3.1.4.52" evidence="7"/>
<keyword evidence="7" id="KW-0378">Hydrolase</keyword>
<protein>
    <submittedName>
        <fullName evidence="7">Cyclic di-GMP phosphodiesterase Gmr</fullName>
        <ecNumber evidence="7">3.1.4.52</ecNumber>
    </submittedName>
    <submittedName>
        <fullName evidence="6">Diguanylate cyclase/phosphodiesterase with PAS/PAC sensor</fullName>
    </submittedName>
</protein>
<dbReference type="RefSeq" id="WP_145911937.1">
    <property type="nucleotide sequence ID" value="NZ_AP014854.2"/>
</dbReference>
<feature type="compositionally biased region" description="Polar residues" evidence="1">
    <location>
        <begin position="1095"/>
        <end position="1105"/>
    </location>
</feature>
<dbReference type="Proteomes" id="UP000065734">
    <property type="component" value="Chromosome I"/>
</dbReference>
<dbReference type="SMART" id="SM00091">
    <property type="entry name" value="PAS"/>
    <property type="match status" value="5"/>
</dbReference>
<feature type="region of interest" description="Disordered" evidence="1">
    <location>
        <begin position="1"/>
        <end position="20"/>
    </location>
</feature>
<dbReference type="STRING" id="1079.BVIR_3083"/>
<reference evidence="8" key="3">
    <citation type="journal article" date="2016" name="Genome Announc.">
        <title>Revised genome sequence of the purple photosynthetic bacterium Blastochloris viridis.</title>
        <authorList>
            <person name="Liu L.N."/>
            <person name="Faulkner M."/>
            <person name="Liu X."/>
            <person name="Huang F."/>
            <person name="Darby A.C."/>
            <person name="Hall N."/>
        </authorList>
    </citation>
    <scope>NUCLEOTIDE SEQUENCE [LARGE SCALE GENOMIC DNA]</scope>
    <source>
        <strain evidence="8">ATCC 19567 / DSM 133 / F</strain>
    </source>
</reference>
<dbReference type="CDD" id="cd00130">
    <property type="entry name" value="PAS"/>
    <property type="match status" value="2"/>
</dbReference>
<dbReference type="InterPro" id="IPR052155">
    <property type="entry name" value="Biofilm_reg_signaling"/>
</dbReference>
<evidence type="ECO:0000259" key="3">
    <source>
        <dbReference type="PROSITE" id="PS50113"/>
    </source>
</evidence>
<keyword evidence="8" id="KW-1185">Reference proteome</keyword>
<dbReference type="Pfam" id="PF12860">
    <property type="entry name" value="PAS_7"/>
    <property type="match status" value="3"/>
</dbReference>
<dbReference type="SUPFAM" id="SSF55785">
    <property type="entry name" value="PYP-like sensor domain (PAS domain)"/>
    <property type="match status" value="5"/>
</dbReference>
<dbReference type="AlphaFoldDB" id="A0A0H5BA96"/>
<dbReference type="PANTHER" id="PTHR44757">
    <property type="entry name" value="DIGUANYLATE CYCLASE DGCP"/>
    <property type="match status" value="1"/>
</dbReference>
<dbReference type="OrthoDB" id="9814202at2"/>
<dbReference type="InterPro" id="IPR000160">
    <property type="entry name" value="GGDEF_dom"/>
</dbReference>
<dbReference type="NCBIfam" id="TIGR00254">
    <property type="entry name" value="GGDEF"/>
    <property type="match status" value="1"/>
</dbReference>
<dbReference type="PROSITE" id="PS50883">
    <property type="entry name" value="EAL"/>
    <property type="match status" value="1"/>
</dbReference>
<dbReference type="Pfam" id="PF00563">
    <property type="entry name" value="EAL"/>
    <property type="match status" value="1"/>
</dbReference>
<name>A0A0H5BA96_BLAVI</name>
<dbReference type="PANTHER" id="PTHR44757:SF2">
    <property type="entry name" value="BIOFILM ARCHITECTURE MAINTENANCE PROTEIN MBAA"/>
    <property type="match status" value="1"/>
</dbReference>
<dbReference type="GO" id="GO:0071111">
    <property type="term" value="F:cyclic-guanylate-specific phosphodiesterase activity"/>
    <property type="evidence" value="ECO:0007669"/>
    <property type="project" value="UniProtKB-EC"/>
</dbReference>
<reference evidence="7" key="2">
    <citation type="submission" date="2015-11" db="EMBL/GenBank/DDBJ databases">
        <authorList>
            <person name="Zhang Y."/>
            <person name="Guo Z."/>
        </authorList>
    </citation>
    <scope>NUCLEOTIDE SEQUENCE</scope>
    <source>
        <strain evidence="7">1</strain>
    </source>
</reference>
<dbReference type="InterPro" id="IPR000700">
    <property type="entry name" value="PAS-assoc_C"/>
</dbReference>
<dbReference type="CDD" id="cd01948">
    <property type="entry name" value="EAL"/>
    <property type="match status" value="1"/>
</dbReference>
<feature type="domain" description="PAC" evidence="3">
    <location>
        <begin position="100"/>
        <end position="151"/>
    </location>
</feature>
<evidence type="ECO:0000313" key="7">
    <source>
        <dbReference type="EMBL" id="CUU43505.1"/>
    </source>
</evidence>
<dbReference type="Pfam" id="PF00990">
    <property type="entry name" value="GGDEF"/>
    <property type="match status" value="1"/>
</dbReference>
<reference evidence="6" key="1">
    <citation type="journal article" date="2015" name="Genome Announc.">
        <title>Complete Genome Sequence of the Bacteriochlorophyll b-Producing Photosynthetic Bacterium Blastochloris viridis.</title>
        <authorList>
            <person name="Tsukatani Y."/>
            <person name="Hirose Y."/>
            <person name="Harada J."/>
            <person name="Misawa N."/>
            <person name="Mori K."/>
            <person name="Inoue K."/>
            <person name="Tamiaki H."/>
        </authorList>
    </citation>
    <scope>NUCLEOTIDE SEQUENCE [LARGE SCALE GENOMIC DNA]</scope>
    <source>
        <strain evidence="6">DSM 133</strain>
    </source>
</reference>
<dbReference type="PROSITE" id="PS50112">
    <property type="entry name" value="PAS"/>
    <property type="match status" value="1"/>
</dbReference>
<evidence type="ECO:0000259" key="5">
    <source>
        <dbReference type="PROSITE" id="PS50887"/>
    </source>
</evidence>
<dbReference type="KEGG" id="bvr:BVIR_3083"/>
<accession>A0A0H5BA96</accession>
<dbReference type="SMART" id="SM00086">
    <property type="entry name" value="PAC"/>
    <property type="match status" value="2"/>
</dbReference>
<dbReference type="InterPro" id="IPR013656">
    <property type="entry name" value="PAS_4"/>
</dbReference>
<dbReference type="InterPro" id="IPR035965">
    <property type="entry name" value="PAS-like_dom_sf"/>
</dbReference>
<evidence type="ECO:0000259" key="2">
    <source>
        <dbReference type="PROSITE" id="PS50112"/>
    </source>
</evidence>
<dbReference type="SMART" id="SM00052">
    <property type="entry name" value="EAL"/>
    <property type="match status" value="1"/>
</dbReference>
<evidence type="ECO:0000313" key="6">
    <source>
        <dbReference type="EMBL" id="BAR99182.1"/>
    </source>
</evidence>
<dbReference type="Pfam" id="PF08448">
    <property type="entry name" value="PAS_4"/>
    <property type="match status" value="1"/>
</dbReference>
<dbReference type="SUPFAM" id="SSF141868">
    <property type="entry name" value="EAL domain-like"/>
    <property type="match status" value="1"/>
</dbReference>
<sequence length="1115" mass="119854">MTGIGSHGASFRSSEGEGHHLAPPVAAADLAARLGALDRTALVAEFDGAGRFVSVNDTLCRAIGVVGAALIGKSYLALTAGVRPPEAAAFAAAMAAGRTWRGDVRVRTGRGDHIWLDLALTPRPDAEGRVGCTAIGLDITGRKDTEHALRRRETLYRSMMMALGEGIFILDAEAHIISANPAAGRILGVNHEELIYPNSGGPRWDAVTEHGQPLPVRRFPAMVTLATGLPQRNVVMGLRGAGSGTTWVSVNSEPIFEAGSTRPSAVITSFTDITARKQAQEVLAEAVAAIPDGFAVYDDSDRLLMCNDAYRAFYAHSATAIRPGAGFEEILRYGLAHGQYPEAGEAAEQQEAWVAERLRLHRSPSSDSLQLLENGRWLQLRERRTPSGYTVGLRIDVSEIKRHAATLQAVVDNFPGGVSFFDSDLNLVVCNVQFRTLLELPDELFAHGLPTLEMIFRTNAERGEYGPGDPARQVRARLELARRGEPHLFERVRPDGTVVEIRGTPVPGGGFITTYVDMTARRAAEKLLSDSERRAREKSAALQITLAHMSQGLTMFDADGKLKVWNDRVVDMYGLPSDVMSRGASFADILKACQPFHTFDDGVDTFVGALWQELAQGNTFADTWRLSDGRVIAVVHTPIADGGWVSTHEDVTEREHAARKISHLAHHDPLTGLANRAHFKAEVEAALAQGAARGDSLAVLLVDLDRFKPVNDTLGHAAGDQLLQVVAARMRAEVGAGDVVARLGGDEFAILQRSRPDQHAAAVALAARLIERIGSVFDLDGRQVAIGASIGVAIAPEGGRTVGELLRAADLALYKVKGSGRNAFRVFDEGLDSEASSRCRTEAELREAIAAGALELHFQPIVAFPDESVCGMEALVRWRHPSRGLLMPDQFIALAEDTGLIVPLGEWVLRHACFEAARWPGHVRLAVNISPNHIKKRTLVRSVIQALGAARLPPERLEIEVTETVLLLHDEAILAELQQLRDLGVAVVLDDFGTGYSSLSHLRMFTFDKIKIDRLFVAEVAERPDCAAIVCAVTGLARSLGMAATAEGVETAEQARLLRAAGCTHAQGYLFGRPQPAAAAYDVAVSGLAVSGLASTATRPGTGTPPSCRAEASAR</sequence>
<dbReference type="SUPFAM" id="SSF55073">
    <property type="entry name" value="Nucleotide cyclase"/>
    <property type="match status" value="1"/>
</dbReference>
<evidence type="ECO:0000313" key="8">
    <source>
        <dbReference type="Proteomes" id="UP000065734"/>
    </source>
</evidence>
<dbReference type="Pfam" id="PF13188">
    <property type="entry name" value="PAS_8"/>
    <property type="match status" value="1"/>
</dbReference>
<dbReference type="PATRIC" id="fig|1079.6.peg.3244"/>
<dbReference type="InterPro" id="IPR035919">
    <property type="entry name" value="EAL_sf"/>
</dbReference>
<feature type="domain" description="EAL" evidence="4">
    <location>
        <begin position="838"/>
        <end position="1088"/>
    </location>
</feature>
<dbReference type="SMART" id="SM00267">
    <property type="entry name" value="GGDEF"/>
    <property type="match status" value="1"/>
</dbReference>
<dbReference type="FunFam" id="3.30.70.270:FF:000001">
    <property type="entry name" value="Diguanylate cyclase domain protein"/>
    <property type="match status" value="1"/>
</dbReference>
<dbReference type="EMBL" id="AP014854">
    <property type="protein sequence ID" value="BAR99182.1"/>
    <property type="molecule type" value="Genomic_DNA"/>
</dbReference>
<dbReference type="EMBL" id="LN907867">
    <property type="protein sequence ID" value="CUU43505.1"/>
    <property type="molecule type" value="Genomic_DNA"/>
</dbReference>
<dbReference type="CDD" id="cd01949">
    <property type="entry name" value="GGDEF"/>
    <property type="match status" value="1"/>
</dbReference>
<feature type="domain" description="PAC" evidence="3">
    <location>
        <begin position="232"/>
        <end position="285"/>
    </location>
</feature>
<dbReference type="PROSITE" id="PS50113">
    <property type="entry name" value="PAC"/>
    <property type="match status" value="2"/>
</dbReference>
<dbReference type="Gene3D" id="3.20.20.450">
    <property type="entry name" value="EAL domain"/>
    <property type="match status" value="1"/>
</dbReference>
<dbReference type="NCBIfam" id="TIGR00229">
    <property type="entry name" value="sensory_box"/>
    <property type="match status" value="2"/>
</dbReference>
<dbReference type="InterPro" id="IPR001633">
    <property type="entry name" value="EAL_dom"/>
</dbReference>
<dbReference type="InterPro" id="IPR029787">
    <property type="entry name" value="Nucleotide_cyclase"/>
</dbReference>
<dbReference type="InterPro" id="IPR000014">
    <property type="entry name" value="PAS"/>
</dbReference>
<organism evidence="7 8">
    <name type="scientific">Blastochloris viridis</name>
    <name type="common">Rhodopseudomonas viridis</name>
    <dbReference type="NCBI Taxonomy" id="1079"/>
    <lineage>
        <taxon>Bacteria</taxon>
        <taxon>Pseudomonadati</taxon>
        <taxon>Pseudomonadota</taxon>
        <taxon>Alphaproteobacteria</taxon>
        <taxon>Hyphomicrobiales</taxon>
        <taxon>Blastochloridaceae</taxon>
        <taxon>Blastochloris</taxon>
    </lineage>
</organism>
<dbReference type="InterPro" id="IPR001610">
    <property type="entry name" value="PAC"/>
</dbReference>
<evidence type="ECO:0000259" key="4">
    <source>
        <dbReference type="PROSITE" id="PS50883"/>
    </source>
</evidence>
<evidence type="ECO:0000256" key="1">
    <source>
        <dbReference type="SAM" id="MobiDB-lite"/>
    </source>
</evidence>
<dbReference type="PROSITE" id="PS50887">
    <property type="entry name" value="GGDEF"/>
    <property type="match status" value="1"/>
</dbReference>
<gene>
    <name evidence="7" type="primary">gmr_4</name>
    <name evidence="6" type="ORF">BV133_1589</name>
    <name evidence="7" type="ORF">BVIRIDIS_25270</name>
</gene>